<dbReference type="GO" id="GO:0008483">
    <property type="term" value="F:transaminase activity"/>
    <property type="evidence" value="ECO:0007669"/>
    <property type="project" value="UniProtKB-KW"/>
</dbReference>
<dbReference type="InterPro" id="IPR015422">
    <property type="entry name" value="PyrdxlP-dep_Trfase_small"/>
</dbReference>
<evidence type="ECO:0000313" key="8">
    <source>
        <dbReference type="Proteomes" id="UP000799538"/>
    </source>
</evidence>
<keyword evidence="4 7" id="KW-0808">Transferase</keyword>
<dbReference type="PANTHER" id="PTHR43795:SF32">
    <property type="entry name" value="AMINOTRANSFERASE GLII-RELATED"/>
    <property type="match status" value="1"/>
</dbReference>
<comment type="similarity">
    <text evidence="2">Belongs to the class-I pyridoxal-phosphate-dependent aminotransferase family.</text>
</comment>
<reference evidence="8" key="1">
    <citation type="journal article" date="2020" name="Stud. Mycol.">
        <title>101 Dothideomycetes genomes: A test case for predicting lifestyles and emergence of pathogens.</title>
        <authorList>
            <person name="Haridas S."/>
            <person name="Albert R."/>
            <person name="Binder M."/>
            <person name="Bloem J."/>
            <person name="LaButti K."/>
            <person name="Salamov A."/>
            <person name="Andreopoulos B."/>
            <person name="Baker S."/>
            <person name="Barry K."/>
            <person name="Bills G."/>
            <person name="Bluhm B."/>
            <person name="Cannon C."/>
            <person name="Castanera R."/>
            <person name="Culley D."/>
            <person name="Daum C."/>
            <person name="Ezra D."/>
            <person name="Gonzalez J."/>
            <person name="Henrissat B."/>
            <person name="Kuo A."/>
            <person name="Liang C."/>
            <person name="Lipzen A."/>
            <person name="Lutzoni F."/>
            <person name="Magnuson J."/>
            <person name="Mondo S."/>
            <person name="Nolan M."/>
            <person name="Ohm R."/>
            <person name="Pangilinan J."/>
            <person name="Park H.-J."/>
            <person name="Ramirez L."/>
            <person name="Alfaro M."/>
            <person name="Sun H."/>
            <person name="Tritt A."/>
            <person name="Yoshinaga Y."/>
            <person name="Zwiers L.-H."/>
            <person name="Turgeon B."/>
            <person name="Goodwin S."/>
            <person name="Spatafora J."/>
            <person name="Crous P."/>
            <person name="Grigoriev I."/>
        </authorList>
    </citation>
    <scope>NUCLEOTIDE SEQUENCE [LARGE SCALE GENOMIC DNA]</scope>
    <source>
        <strain evidence="8">CECT 20119</strain>
    </source>
</reference>
<accession>A0A6A6G0N2</accession>
<evidence type="ECO:0000256" key="4">
    <source>
        <dbReference type="ARBA" id="ARBA00022679"/>
    </source>
</evidence>
<evidence type="ECO:0000256" key="5">
    <source>
        <dbReference type="ARBA" id="ARBA00022898"/>
    </source>
</evidence>
<dbReference type="InterPro" id="IPR015424">
    <property type="entry name" value="PyrdxlP-dep_Trfase"/>
</dbReference>
<evidence type="ECO:0000256" key="1">
    <source>
        <dbReference type="ARBA" id="ARBA00001933"/>
    </source>
</evidence>
<dbReference type="GO" id="GO:0006520">
    <property type="term" value="P:amino acid metabolic process"/>
    <property type="evidence" value="ECO:0007669"/>
    <property type="project" value="TreeGrafter"/>
</dbReference>
<comment type="cofactor">
    <cofactor evidence="1">
        <name>pyridoxal 5'-phosphate</name>
        <dbReference type="ChEBI" id="CHEBI:597326"/>
    </cofactor>
</comment>
<dbReference type="Gene3D" id="3.90.1150.10">
    <property type="entry name" value="Aspartate Aminotransferase, domain 1"/>
    <property type="match status" value="1"/>
</dbReference>
<evidence type="ECO:0000313" key="7">
    <source>
        <dbReference type="EMBL" id="KAF2219174.1"/>
    </source>
</evidence>
<dbReference type="Proteomes" id="UP000799538">
    <property type="component" value="Unassembled WGS sequence"/>
</dbReference>
<dbReference type="Pfam" id="PF00155">
    <property type="entry name" value="Aminotran_1_2"/>
    <property type="match status" value="1"/>
</dbReference>
<keyword evidence="8" id="KW-1185">Reference proteome</keyword>
<gene>
    <name evidence="7" type="ORF">BDZ85DRAFT_206595</name>
</gene>
<dbReference type="AlphaFoldDB" id="A0A6A6G0N2"/>
<dbReference type="InterPro" id="IPR004839">
    <property type="entry name" value="Aminotransferase_I/II_large"/>
</dbReference>
<evidence type="ECO:0000256" key="3">
    <source>
        <dbReference type="ARBA" id="ARBA00022576"/>
    </source>
</evidence>
<keyword evidence="5" id="KW-0663">Pyridoxal phosphate</keyword>
<dbReference type="InterPro" id="IPR015421">
    <property type="entry name" value="PyrdxlP-dep_Trfase_major"/>
</dbReference>
<protein>
    <submittedName>
        <fullName evidence="7">Pyridoxal phosphate-dependent transferase</fullName>
    </submittedName>
</protein>
<sequence>MRQEVVDLSIAENWLVRDLLVETYRHAIQDDFTSSSLSYPPDANGLPSLLNSLAEFFNKYFRPHREITTKDIAVGPGATSCLEALLLQICEPGDGVLIPAPYWNGFDFWSDLRAKVTPLPVYTSTVDDCNCVDLVSQLEKALGEATCPVKALIITNPNNPITRCYSRTVLEELVRFCERHKLQLISDEIYALTMFPSSTLQRDEGFVSILELCPEDVGFDLSRVSVLWGSSKALGSSGIRVGCVVIPENLNLRQTIATASALQVSSMSAVALGHLLECASFDAILQTNQARLVASYRILTGYLAAKDIRYLPTTGGLFVMARIAPSAQSWEEESLAIETMLRFGVKVSPGRAYHMPEDEKGWARISFAVPTHTLLQAITRIEAMYNTQPLS</sequence>
<dbReference type="OrthoDB" id="7042322at2759"/>
<proteinExistence type="inferred from homology"/>
<dbReference type="Gene3D" id="3.40.640.10">
    <property type="entry name" value="Type I PLP-dependent aspartate aminotransferase-like (Major domain)"/>
    <property type="match status" value="1"/>
</dbReference>
<dbReference type="CDD" id="cd00609">
    <property type="entry name" value="AAT_like"/>
    <property type="match status" value="1"/>
</dbReference>
<dbReference type="InterPro" id="IPR050478">
    <property type="entry name" value="Ethylene_sulfur-biosynth"/>
</dbReference>
<dbReference type="PRINTS" id="PR00753">
    <property type="entry name" value="ACCSYNTHASE"/>
</dbReference>
<dbReference type="GO" id="GO:0030170">
    <property type="term" value="F:pyridoxal phosphate binding"/>
    <property type="evidence" value="ECO:0007669"/>
    <property type="project" value="InterPro"/>
</dbReference>
<feature type="domain" description="Aminotransferase class I/classII large" evidence="6">
    <location>
        <begin position="5"/>
        <end position="381"/>
    </location>
</feature>
<dbReference type="EMBL" id="ML992519">
    <property type="protein sequence ID" value="KAF2219174.1"/>
    <property type="molecule type" value="Genomic_DNA"/>
</dbReference>
<organism evidence="7 8">
    <name type="scientific">Elsinoe ampelina</name>
    <dbReference type="NCBI Taxonomy" id="302913"/>
    <lineage>
        <taxon>Eukaryota</taxon>
        <taxon>Fungi</taxon>
        <taxon>Dikarya</taxon>
        <taxon>Ascomycota</taxon>
        <taxon>Pezizomycotina</taxon>
        <taxon>Dothideomycetes</taxon>
        <taxon>Dothideomycetidae</taxon>
        <taxon>Myriangiales</taxon>
        <taxon>Elsinoaceae</taxon>
        <taxon>Elsinoe</taxon>
    </lineage>
</organism>
<evidence type="ECO:0000259" key="6">
    <source>
        <dbReference type="Pfam" id="PF00155"/>
    </source>
</evidence>
<dbReference type="PANTHER" id="PTHR43795">
    <property type="entry name" value="BIFUNCTIONAL ASPARTATE AMINOTRANSFERASE AND GLUTAMATE/ASPARTATE-PREPHENATE AMINOTRANSFERASE-RELATED"/>
    <property type="match status" value="1"/>
</dbReference>
<keyword evidence="3" id="KW-0032">Aminotransferase</keyword>
<evidence type="ECO:0000256" key="2">
    <source>
        <dbReference type="ARBA" id="ARBA00007441"/>
    </source>
</evidence>
<dbReference type="SUPFAM" id="SSF53383">
    <property type="entry name" value="PLP-dependent transferases"/>
    <property type="match status" value="1"/>
</dbReference>
<name>A0A6A6G0N2_9PEZI</name>